<reference evidence="1 2" key="1">
    <citation type="submission" date="2019-08" db="EMBL/GenBank/DDBJ databases">
        <title>Ulvibacter marinistellae sp. nov., isolated from a starfish, Patiria pectinifera.</title>
        <authorList>
            <person name="Kawano K."/>
            <person name="Ushijima N."/>
            <person name="Kihara M."/>
            <person name="Itoh H."/>
        </authorList>
    </citation>
    <scope>NUCLEOTIDE SEQUENCE [LARGE SCALE GENOMIC DNA]</scope>
    <source>
        <strain evidence="1 2">KK4</strain>
    </source>
</reference>
<dbReference type="EMBL" id="BKCF01000005">
    <property type="protein sequence ID" value="GEQ86953.1"/>
    <property type="molecule type" value="Genomic_DNA"/>
</dbReference>
<accession>A0A5J4FY16</accession>
<proteinExistence type="predicted"/>
<evidence type="ECO:0008006" key="3">
    <source>
        <dbReference type="Google" id="ProtNLM"/>
    </source>
</evidence>
<evidence type="ECO:0000313" key="1">
    <source>
        <dbReference type="EMBL" id="GEQ86953.1"/>
    </source>
</evidence>
<dbReference type="AlphaFoldDB" id="A0A5J4FY16"/>
<keyword evidence="2" id="KW-1185">Reference proteome</keyword>
<evidence type="ECO:0000313" key="2">
    <source>
        <dbReference type="Proteomes" id="UP000326994"/>
    </source>
</evidence>
<protein>
    <recommendedName>
        <fullName evidence="3">GTPase</fullName>
    </recommendedName>
</protein>
<name>A0A5J4FY16_9FLAO</name>
<comment type="caution">
    <text evidence="1">The sequence shown here is derived from an EMBL/GenBank/DDBJ whole genome shotgun (WGS) entry which is preliminary data.</text>
</comment>
<dbReference type="Proteomes" id="UP000326994">
    <property type="component" value="Unassembled WGS sequence"/>
</dbReference>
<organism evidence="1 2">
    <name type="scientific">Patiriisocius marinistellae</name>
    <dbReference type="NCBI Taxonomy" id="2494560"/>
    <lineage>
        <taxon>Bacteria</taxon>
        <taxon>Pseudomonadati</taxon>
        <taxon>Bacteroidota</taxon>
        <taxon>Flavobacteriia</taxon>
        <taxon>Flavobacteriales</taxon>
        <taxon>Flavobacteriaceae</taxon>
        <taxon>Patiriisocius</taxon>
    </lineage>
</organism>
<gene>
    <name evidence="1" type="ORF">ULMS_24610</name>
</gene>
<sequence>MVSPSTYDCRLCDVTFGFFAEKEEWKEFRETSNLDMVFLHKDEFLKKYRSKWLAKYTFPVILQEEGGELFVFINTPTLNIVENTTQLMTEINERV</sequence>